<dbReference type="PANTHER" id="PTHR33405:SF19">
    <property type="entry name" value="OS08G0430100 PROTEIN"/>
    <property type="match status" value="1"/>
</dbReference>
<evidence type="ECO:0000313" key="7">
    <source>
        <dbReference type="Proteomes" id="UP000235145"/>
    </source>
</evidence>
<dbReference type="PANTHER" id="PTHR33405">
    <property type="entry name" value="PROTEIN FLX-LIKE 2"/>
    <property type="match status" value="1"/>
</dbReference>
<comment type="similarity">
    <text evidence="1">Belongs to the FLX family.</text>
</comment>
<dbReference type="Proteomes" id="UP000235145">
    <property type="component" value="Unassembled WGS sequence"/>
</dbReference>
<dbReference type="AlphaFoldDB" id="A0A9R1XJH3"/>
<keyword evidence="2" id="KW-0217">Developmental protein</keyword>
<evidence type="ECO:0000256" key="4">
    <source>
        <dbReference type="ARBA" id="ARBA00023054"/>
    </source>
</evidence>
<dbReference type="GO" id="GO:0009908">
    <property type="term" value="P:flower development"/>
    <property type="evidence" value="ECO:0007669"/>
    <property type="project" value="UniProtKB-KW"/>
</dbReference>
<keyword evidence="4" id="KW-0175">Coiled coil</keyword>
<keyword evidence="3" id="KW-0221">Differentiation</keyword>
<evidence type="ECO:0000256" key="5">
    <source>
        <dbReference type="ARBA" id="ARBA00023089"/>
    </source>
</evidence>
<protein>
    <submittedName>
        <fullName evidence="6">Uncharacterized protein</fullName>
    </submittedName>
</protein>
<keyword evidence="7" id="KW-1185">Reference proteome</keyword>
<proteinExistence type="inferred from homology"/>
<dbReference type="EMBL" id="NBSK02000003">
    <property type="protein sequence ID" value="KAJ0215421.1"/>
    <property type="molecule type" value="Genomic_DNA"/>
</dbReference>
<evidence type="ECO:0000313" key="6">
    <source>
        <dbReference type="EMBL" id="KAJ0215421.1"/>
    </source>
</evidence>
<dbReference type="InterPro" id="IPR040353">
    <property type="entry name" value="FLX/FLX-like"/>
</dbReference>
<accession>A0A9R1XJH3</accession>
<gene>
    <name evidence="6" type="ORF">LSAT_V11C300154630</name>
</gene>
<dbReference type="GO" id="GO:0030154">
    <property type="term" value="P:cell differentiation"/>
    <property type="evidence" value="ECO:0007669"/>
    <property type="project" value="UniProtKB-KW"/>
</dbReference>
<comment type="caution">
    <text evidence="6">The sequence shown here is derived from an EMBL/GenBank/DDBJ whole genome shotgun (WGS) entry which is preliminary data.</text>
</comment>
<evidence type="ECO:0000256" key="3">
    <source>
        <dbReference type="ARBA" id="ARBA00022782"/>
    </source>
</evidence>
<name>A0A9R1XJH3_LACSA</name>
<reference evidence="6 7" key="1">
    <citation type="journal article" date="2017" name="Nat. Commun.">
        <title>Genome assembly with in vitro proximity ligation data and whole-genome triplication in lettuce.</title>
        <authorList>
            <person name="Reyes-Chin-Wo S."/>
            <person name="Wang Z."/>
            <person name="Yang X."/>
            <person name="Kozik A."/>
            <person name="Arikit S."/>
            <person name="Song C."/>
            <person name="Xia L."/>
            <person name="Froenicke L."/>
            <person name="Lavelle D.O."/>
            <person name="Truco M.J."/>
            <person name="Xia R."/>
            <person name="Zhu S."/>
            <person name="Xu C."/>
            <person name="Xu H."/>
            <person name="Xu X."/>
            <person name="Cox K."/>
            <person name="Korf I."/>
            <person name="Meyers B.C."/>
            <person name="Michelmore R.W."/>
        </authorList>
    </citation>
    <scope>NUCLEOTIDE SEQUENCE [LARGE SCALE GENOMIC DNA]</scope>
    <source>
        <strain evidence="7">cv. Salinas</strain>
        <tissue evidence="6">Seedlings</tissue>
    </source>
</reference>
<keyword evidence="5" id="KW-0287">Flowering</keyword>
<evidence type="ECO:0000256" key="2">
    <source>
        <dbReference type="ARBA" id="ARBA00022473"/>
    </source>
</evidence>
<evidence type="ECO:0000256" key="1">
    <source>
        <dbReference type="ARBA" id="ARBA00005405"/>
    </source>
</evidence>
<sequence>MPMRPTPLPPHPAALEEEIDLQHRDFQRIMAENGHVVEENVTLRRELAAVKDEIHRLHARTTDLSDRGMKLEVELCDAEPLMVDVGQLRSEFQKLTSLRQDLSSQIQGLTKDTSNIDTVSKFIDLESLSCVTKEEWRQEWHTFKKTSTNLVYSKAHISLKLRYAKRCVIFIYDMAFLDRGFNNTQCKS</sequence>
<organism evidence="6 7">
    <name type="scientific">Lactuca sativa</name>
    <name type="common">Garden lettuce</name>
    <dbReference type="NCBI Taxonomy" id="4236"/>
    <lineage>
        <taxon>Eukaryota</taxon>
        <taxon>Viridiplantae</taxon>
        <taxon>Streptophyta</taxon>
        <taxon>Embryophyta</taxon>
        <taxon>Tracheophyta</taxon>
        <taxon>Spermatophyta</taxon>
        <taxon>Magnoliopsida</taxon>
        <taxon>eudicotyledons</taxon>
        <taxon>Gunneridae</taxon>
        <taxon>Pentapetalae</taxon>
        <taxon>asterids</taxon>
        <taxon>campanulids</taxon>
        <taxon>Asterales</taxon>
        <taxon>Asteraceae</taxon>
        <taxon>Cichorioideae</taxon>
        <taxon>Cichorieae</taxon>
        <taxon>Lactucinae</taxon>
        <taxon>Lactuca</taxon>
    </lineage>
</organism>